<gene>
    <name evidence="11" type="ORF">CLN94_09980</name>
</gene>
<dbReference type="EMBL" id="NTJD01000007">
    <property type="protein sequence ID" value="PCD76150.1"/>
    <property type="molecule type" value="Genomic_DNA"/>
</dbReference>
<feature type="transmembrane region" description="Helical" evidence="8">
    <location>
        <begin position="89"/>
        <end position="109"/>
    </location>
</feature>
<dbReference type="GO" id="GO:0015093">
    <property type="term" value="F:ferrous iron transmembrane transporter activity"/>
    <property type="evidence" value="ECO:0007669"/>
    <property type="project" value="TreeGrafter"/>
</dbReference>
<comment type="similarity">
    <text evidence="2">Belongs to the cation diffusion facilitator (CDF) transporter (TC 2.A.4) family.</text>
</comment>
<comment type="caution">
    <text evidence="11">The sequence shown here is derived from an EMBL/GenBank/DDBJ whole genome shotgun (WGS) entry which is preliminary data.</text>
</comment>
<dbReference type="InterPro" id="IPR050291">
    <property type="entry name" value="CDF_Transporter"/>
</dbReference>
<protein>
    <submittedName>
        <fullName evidence="11">Cation-efflux pump</fullName>
    </submittedName>
</protein>
<proteinExistence type="inferred from homology"/>
<dbReference type="GO" id="GO:0005886">
    <property type="term" value="C:plasma membrane"/>
    <property type="evidence" value="ECO:0007669"/>
    <property type="project" value="TreeGrafter"/>
</dbReference>
<comment type="subcellular location">
    <subcellularLocation>
        <location evidence="1">Membrane</location>
        <topology evidence="1">Multi-pass membrane protein</topology>
    </subcellularLocation>
</comment>
<organism evidence="11 12">
    <name type="scientific">Pseudothioclava arenosa</name>
    <dbReference type="NCBI Taxonomy" id="1795308"/>
    <lineage>
        <taxon>Bacteria</taxon>
        <taxon>Pseudomonadati</taxon>
        <taxon>Pseudomonadota</taxon>
        <taxon>Alphaproteobacteria</taxon>
        <taxon>Rhodobacterales</taxon>
        <taxon>Paracoccaceae</taxon>
        <taxon>Pseudothioclava</taxon>
    </lineage>
</organism>
<feature type="transmembrane region" description="Helical" evidence="8">
    <location>
        <begin position="158"/>
        <end position="180"/>
    </location>
</feature>
<name>A0A2A4CPB2_9RHOB</name>
<evidence type="ECO:0000256" key="4">
    <source>
        <dbReference type="ARBA" id="ARBA00022475"/>
    </source>
</evidence>
<dbReference type="InterPro" id="IPR027470">
    <property type="entry name" value="Cation_efflux_CTD"/>
</dbReference>
<evidence type="ECO:0000256" key="2">
    <source>
        <dbReference type="ARBA" id="ARBA00008114"/>
    </source>
</evidence>
<feature type="transmembrane region" description="Helical" evidence="8">
    <location>
        <begin position="52"/>
        <end position="69"/>
    </location>
</feature>
<dbReference type="PANTHER" id="PTHR43840:SF41">
    <property type="entry name" value="CATION-EFFLUX PUMP FIEF"/>
    <property type="match status" value="1"/>
</dbReference>
<evidence type="ECO:0000259" key="9">
    <source>
        <dbReference type="Pfam" id="PF01545"/>
    </source>
</evidence>
<evidence type="ECO:0000256" key="1">
    <source>
        <dbReference type="ARBA" id="ARBA00004141"/>
    </source>
</evidence>
<dbReference type="RefSeq" id="WP_096433757.1">
    <property type="nucleotide sequence ID" value="NZ_NTJD01000007.1"/>
</dbReference>
<feature type="domain" description="Cation efflux protein cytoplasmic" evidence="10">
    <location>
        <begin position="216"/>
        <end position="290"/>
    </location>
</feature>
<dbReference type="InterPro" id="IPR058533">
    <property type="entry name" value="Cation_efflux_TM"/>
</dbReference>
<evidence type="ECO:0000256" key="7">
    <source>
        <dbReference type="ARBA" id="ARBA00023136"/>
    </source>
</evidence>
<dbReference type="PANTHER" id="PTHR43840">
    <property type="entry name" value="MITOCHONDRIAL METAL TRANSPORTER 1-RELATED"/>
    <property type="match status" value="1"/>
</dbReference>
<feature type="transmembrane region" description="Helical" evidence="8">
    <location>
        <begin position="12"/>
        <end position="32"/>
    </location>
</feature>
<dbReference type="Gene3D" id="1.20.1510.10">
    <property type="entry name" value="Cation efflux protein transmembrane domain"/>
    <property type="match status" value="1"/>
</dbReference>
<reference evidence="11 12" key="1">
    <citation type="submission" date="2017-09" db="EMBL/GenBank/DDBJ databases">
        <title>A multilocus sequence analysis scheme for characterization of bacteria in the genus Thioclava.</title>
        <authorList>
            <person name="Liu Y."/>
            <person name="Shao Z."/>
        </authorList>
    </citation>
    <scope>NUCLEOTIDE SEQUENCE [LARGE SCALE GENOMIC DNA]</scope>
    <source>
        <strain evidence="11 12">CAU 1312</strain>
    </source>
</reference>
<keyword evidence="12" id="KW-1185">Reference proteome</keyword>
<evidence type="ECO:0000256" key="6">
    <source>
        <dbReference type="ARBA" id="ARBA00022989"/>
    </source>
</evidence>
<evidence type="ECO:0000313" key="11">
    <source>
        <dbReference type="EMBL" id="PCD76150.1"/>
    </source>
</evidence>
<dbReference type="Gene3D" id="3.30.70.1350">
    <property type="entry name" value="Cation efflux protein, cytoplasmic domain"/>
    <property type="match status" value="1"/>
</dbReference>
<dbReference type="InterPro" id="IPR036837">
    <property type="entry name" value="Cation_efflux_CTD_sf"/>
</dbReference>
<dbReference type="GO" id="GO:0006882">
    <property type="term" value="P:intracellular zinc ion homeostasis"/>
    <property type="evidence" value="ECO:0007669"/>
    <property type="project" value="TreeGrafter"/>
</dbReference>
<dbReference type="NCBIfam" id="TIGR01297">
    <property type="entry name" value="CDF"/>
    <property type="match status" value="1"/>
</dbReference>
<evidence type="ECO:0000256" key="5">
    <source>
        <dbReference type="ARBA" id="ARBA00022692"/>
    </source>
</evidence>
<evidence type="ECO:0000313" key="12">
    <source>
        <dbReference type="Proteomes" id="UP000243507"/>
    </source>
</evidence>
<dbReference type="Pfam" id="PF01545">
    <property type="entry name" value="Cation_efflux"/>
    <property type="match status" value="1"/>
</dbReference>
<evidence type="ECO:0000256" key="3">
    <source>
        <dbReference type="ARBA" id="ARBA00022448"/>
    </source>
</evidence>
<evidence type="ECO:0000256" key="8">
    <source>
        <dbReference type="SAM" id="Phobius"/>
    </source>
</evidence>
<evidence type="ECO:0000259" key="10">
    <source>
        <dbReference type="Pfam" id="PF16916"/>
    </source>
</evidence>
<dbReference type="AlphaFoldDB" id="A0A2A4CPB2"/>
<dbReference type="Pfam" id="PF16916">
    <property type="entry name" value="ZT_dimer"/>
    <property type="match status" value="1"/>
</dbReference>
<dbReference type="Proteomes" id="UP000243507">
    <property type="component" value="Unassembled WGS sequence"/>
</dbReference>
<keyword evidence="3" id="KW-0813">Transport</keyword>
<dbReference type="OrthoDB" id="9806522at2"/>
<dbReference type="InterPro" id="IPR027469">
    <property type="entry name" value="Cation_efflux_TMD_sf"/>
</dbReference>
<dbReference type="GO" id="GO:0015086">
    <property type="term" value="F:cadmium ion transmembrane transporter activity"/>
    <property type="evidence" value="ECO:0007669"/>
    <property type="project" value="TreeGrafter"/>
</dbReference>
<feature type="transmembrane region" description="Helical" evidence="8">
    <location>
        <begin position="121"/>
        <end position="138"/>
    </location>
</feature>
<accession>A0A2A4CPB2</accession>
<dbReference type="SUPFAM" id="SSF161111">
    <property type="entry name" value="Cation efflux protein transmembrane domain-like"/>
    <property type="match status" value="1"/>
</dbReference>
<keyword evidence="5 8" id="KW-0812">Transmembrane</keyword>
<feature type="transmembrane region" description="Helical" evidence="8">
    <location>
        <begin position="186"/>
        <end position="207"/>
    </location>
</feature>
<dbReference type="InterPro" id="IPR002524">
    <property type="entry name" value="Cation_efflux"/>
</dbReference>
<keyword evidence="6 8" id="KW-1133">Transmembrane helix</keyword>
<feature type="domain" description="Cation efflux protein transmembrane" evidence="9">
    <location>
        <begin position="16"/>
        <end position="211"/>
    </location>
</feature>
<keyword evidence="7 8" id="KW-0472">Membrane</keyword>
<keyword evidence="4" id="KW-1003">Cell membrane</keyword>
<dbReference type="GO" id="GO:0015341">
    <property type="term" value="F:zinc efflux antiporter activity"/>
    <property type="evidence" value="ECO:0007669"/>
    <property type="project" value="TreeGrafter"/>
</dbReference>
<sequence length="294" mass="30376">MQTRDSHLGLNLSAGFASVAVALVLVGLKLWALASTGALSVAASLADNVMDLLVSSAGLGAILYAARPADDDHAFGHSSIEDIASLGQAVLVSVSAFVIAGAASLRLISANPPALAAEGEGIVVMLVSVVLTGALVLWQSRVAARTGNKVVAADRLHYLGDLFPTLGAILALWLSARFGWSQVDSVIAILAAAYMLRGAAGIGLDAFHALMDRSASPEVLAELAEIAANHPGVLGFHDLKTRTAGSKLFVNLHVELDGAQSLDAAHAIAAALKARMTEAFPRSEIIIHQDVWRG</sequence>
<dbReference type="SUPFAM" id="SSF160240">
    <property type="entry name" value="Cation efflux protein cytoplasmic domain-like"/>
    <property type="match status" value="1"/>
</dbReference>